<evidence type="ECO:0000259" key="6">
    <source>
        <dbReference type="PROSITE" id="PS50127"/>
    </source>
</evidence>
<feature type="signal peptide" evidence="5">
    <location>
        <begin position="1"/>
        <end position="22"/>
    </location>
</feature>
<dbReference type="PROSITE" id="PS50127">
    <property type="entry name" value="UBC_2"/>
    <property type="match status" value="1"/>
</dbReference>
<dbReference type="GO" id="GO:0016740">
    <property type="term" value="F:transferase activity"/>
    <property type="evidence" value="ECO:0007669"/>
    <property type="project" value="UniProtKB-KW"/>
</dbReference>
<dbReference type="PANTHER" id="PTHR24068">
    <property type="entry name" value="UBIQUITIN-CONJUGATING ENZYME E2"/>
    <property type="match status" value="1"/>
</dbReference>
<evidence type="ECO:0000256" key="1">
    <source>
        <dbReference type="ARBA" id="ARBA00022679"/>
    </source>
</evidence>
<accession>A0A9P0J9J8</accession>
<sequence>MNYLISYVNVVLLIIFTKLCDNRYPFEPPRVTFITPVYHPNIDSGGRICLDILKMPPSGAWKPLINIEGVLVAICNLMNCPNPNDPLVLDIAKEFKNDKETFETKAKHYTKEHAISVIE</sequence>
<comment type="similarity">
    <text evidence="4">Belongs to the ubiquitin-conjugating enzyme family.</text>
</comment>
<dbReference type="Pfam" id="PF00179">
    <property type="entry name" value="UQ_con"/>
    <property type="match status" value="1"/>
</dbReference>
<dbReference type="SUPFAM" id="SSF54495">
    <property type="entry name" value="UBC-like"/>
    <property type="match status" value="1"/>
</dbReference>
<evidence type="ECO:0000256" key="5">
    <source>
        <dbReference type="SAM" id="SignalP"/>
    </source>
</evidence>
<dbReference type="SMART" id="SM00212">
    <property type="entry name" value="UBCc"/>
    <property type="match status" value="1"/>
</dbReference>
<name>A0A9P0J9J8_APHGO</name>
<feature type="domain" description="UBC core" evidence="6">
    <location>
        <begin position="1"/>
        <end position="115"/>
    </location>
</feature>
<dbReference type="PROSITE" id="PS00183">
    <property type="entry name" value="UBC_1"/>
    <property type="match status" value="1"/>
</dbReference>
<protein>
    <recommendedName>
        <fullName evidence="6">UBC core domain-containing protein</fullName>
    </recommendedName>
</protein>
<feature type="active site" description="Glycyl thioester intermediate" evidence="3">
    <location>
        <position position="49"/>
    </location>
</feature>
<keyword evidence="1" id="KW-0808">Transferase</keyword>
<keyword evidence="2 4" id="KW-0833">Ubl conjugation pathway</keyword>
<proteinExistence type="inferred from homology"/>
<dbReference type="InterPro" id="IPR023313">
    <property type="entry name" value="UBQ-conjugating_AS"/>
</dbReference>
<reference evidence="7" key="2">
    <citation type="submission" date="2022-10" db="EMBL/GenBank/DDBJ databases">
        <authorList>
            <consortium name="ENA_rothamsted_submissions"/>
            <consortium name="culmorum"/>
            <person name="King R."/>
        </authorList>
    </citation>
    <scope>NUCLEOTIDE SEQUENCE</scope>
</reference>
<dbReference type="AlphaFoldDB" id="A0A9P0J9J8"/>
<dbReference type="GO" id="GO:0005524">
    <property type="term" value="F:ATP binding"/>
    <property type="evidence" value="ECO:0007669"/>
    <property type="project" value="UniProtKB-UniRule"/>
</dbReference>
<dbReference type="InterPro" id="IPR000608">
    <property type="entry name" value="UBC"/>
</dbReference>
<evidence type="ECO:0000256" key="3">
    <source>
        <dbReference type="PROSITE-ProRule" id="PRU10133"/>
    </source>
</evidence>
<dbReference type="Gene3D" id="3.10.110.10">
    <property type="entry name" value="Ubiquitin Conjugating Enzyme"/>
    <property type="match status" value="1"/>
</dbReference>
<evidence type="ECO:0000256" key="4">
    <source>
        <dbReference type="RuleBase" id="RU362109"/>
    </source>
</evidence>
<dbReference type="Proteomes" id="UP001154329">
    <property type="component" value="Chromosome 2"/>
</dbReference>
<reference evidence="7" key="1">
    <citation type="submission" date="2022-02" db="EMBL/GenBank/DDBJ databases">
        <authorList>
            <person name="King R."/>
        </authorList>
    </citation>
    <scope>NUCLEOTIDE SEQUENCE</scope>
</reference>
<keyword evidence="4" id="KW-0067">ATP-binding</keyword>
<feature type="chain" id="PRO_5040512014" description="UBC core domain-containing protein" evidence="5">
    <location>
        <begin position="23"/>
        <end position="119"/>
    </location>
</feature>
<keyword evidence="8" id="KW-1185">Reference proteome</keyword>
<organism evidence="7 8">
    <name type="scientific">Aphis gossypii</name>
    <name type="common">Cotton aphid</name>
    <dbReference type="NCBI Taxonomy" id="80765"/>
    <lineage>
        <taxon>Eukaryota</taxon>
        <taxon>Metazoa</taxon>
        <taxon>Ecdysozoa</taxon>
        <taxon>Arthropoda</taxon>
        <taxon>Hexapoda</taxon>
        <taxon>Insecta</taxon>
        <taxon>Pterygota</taxon>
        <taxon>Neoptera</taxon>
        <taxon>Paraneoptera</taxon>
        <taxon>Hemiptera</taxon>
        <taxon>Sternorrhyncha</taxon>
        <taxon>Aphidomorpha</taxon>
        <taxon>Aphidoidea</taxon>
        <taxon>Aphididae</taxon>
        <taxon>Aphidini</taxon>
        <taxon>Aphis</taxon>
        <taxon>Aphis</taxon>
    </lineage>
</organism>
<dbReference type="EMBL" id="OU899035">
    <property type="protein sequence ID" value="CAH1726547.1"/>
    <property type="molecule type" value="Genomic_DNA"/>
</dbReference>
<keyword evidence="5" id="KW-0732">Signal</keyword>
<keyword evidence="4" id="KW-0547">Nucleotide-binding</keyword>
<evidence type="ECO:0000256" key="2">
    <source>
        <dbReference type="ARBA" id="ARBA00022786"/>
    </source>
</evidence>
<evidence type="ECO:0000313" key="8">
    <source>
        <dbReference type="Proteomes" id="UP001154329"/>
    </source>
</evidence>
<gene>
    <name evidence="7" type="ORF">APHIGO_LOCUS7417</name>
</gene>
<dbReference type="InterPro" id="IPR016135">
    <property type="entry name" value="UBQ-conjugating_enzyme/RWD"/>
</dbReference>
<evidence type="ECO:0000313" key="7">
    <source>
        <dbReference type="EMBL" id="CAH1726547.1"/>
    </source>
</evidence>